<accession>A0A7W0DNX1</accession>
<dbReference type="Gene3D" id="3.20.20.80">
    <property type="entry name" value="Glycosidases"/>
    <property type="match status" value="1"/>
</dbReference>
<dbReference type="Pfam" id="PF22612">
    <property type="entry name" value="GH113"/>
    <property type="match status" value="1"/>
</dbReference>
<dbReference type="AlphaFoldDB" id="A0A7W0DNX1"/>
<reference evidence="2 3" key="1">
    <citation type="submission" date="2020-07" db="EMBL/GenBank/DDBJ databases">
        <title>Streptomyces isolated from Indian soil.</title>
        <authorList>
            <person name="Mandal S."/>
            <person name="Maiti P.K."/>
        </authorList>
    </citation>
    <scope>NUCLEOTIDE SEQUENCE [LARGE SCALE GENOMIC DNA]</scope>
    <source>
        <strain evidence="2 3">PSKA28</strain>
    </source>
</reference>
<feature type="region of interest" description="Disordered" evidence="1">
    <location>
        <begin position="42"/>
        <end position="72"/>
    </location>
</feature>
<dbReference type="EMBL" id="JACEHE010000012">
    <property type="protein sequence ID" value="MBA2948150.1"/>
    <property type="molecule type" value="Genomic_DNA"/>
</dbReference>
<evidence type="ECO:0000313" key="2">
    <source>
        <dbReference type="EMBL" id="MBA2948150.1"/>
    </source>
</evidence>
<sequence>MPLLAIFPVTVLTIVLGTPFVLGDHPVRWESGSALPRIVRGDAEESATPSDDATVSTSASSPSPPSSADALKVAKPWKAGMAQWGVQLYWEEEKKKRSDTFIENQARKHAEYLIGLGANSVSISFPFFTEGVASNELSAGAKTPSPERLQRVLKVFEDAGFRTTLRPIMDEKSLNPPDGWRGNIEPASRSAWFASYKQFLTPYLEAAEKTKANTFVVGTELNSLEGDPGWDALVAFAEKTFSGEVAYDANWDNYVSGRINMPVNHLGVDAYFPVKVADTARVKTLVEGWNDWLDKKATGSLPNIVIAEAGIGAMNGAYHAPGDFYTKRAVNPRVQANWYTAVCQVVQDRQMQGVYWWSIWFDDDPNTKPDDKVASRLDFAGRPLTEKAIKSCFTSDYAGPGADATS</sequence>
<dbReference type="Proteomes" id="UP000545761">
    <property type="component" value="Unassembled WGS sequence"/>
</dbReference>
<feature type="compositionally biased region" description="Low complexity" evidence="1">
    <location>
        <begin position="46"/>
        <end position="70"/>
    </location>
</feature>
<evidence type="ECO:0000256" key="1">
    <source>
        <dbReference type="SAM" id="MobiDB-lite"/>
    </source>
</evidence>
<comment type="caution">
    <text evidence="2">The sequence shown here is derived from an EMBL/GenBank/DDBJ whole genome shotgun (WGS) entry which is preliminary data.</text>
</comment>
<dbReference type="InterPro" id="IPR055151">
    <property type="entry name" value="GH113"/>
</dbReference>
<dbReference type="SUPFAM" id="SSF51445">
    <property type="entry name" value="(Trans)glycosidases"/>
    <property type="match status" value="1"/>
</dbReference>
<gene>
    <name evidence="2" type="ORF">H1D24_20620</name>
</gene>
<organism evidence="2 3">
    <name type="scientific">Streptomyces himalayensis subsp. himalayensis</name>
    <dbReference type="NCBI Taxonomy" id="2756131"/>
    <lineage>
        <taxon>Bacteria</taxon>
        <taxon>Bacillati</taxon>
        <taxon>Actinomycetota</taxon>
        <taxon>Actinomycetes</taxon>
        <taxon>Kitasatosporales</taxon>
        <taxon>Streptomycetaceae</taxon>
        <taxon>Streptomyces</taxon>
        <taxon>Streptomyces himalayensis</taxon>
    </lineage>
</organism>
<name>A0A7W0DNX1_9ACTN</name>
<dbReference type="InterPro" id="IPR017853">
    <property type="entry name" value="GH"/>
</dbReference>
<proteinExistence type="predicted"/>
<protein>
    <submittedName>
        <fullName evidence="2">Uncharacterized protein</fullName>
    </submittedName>
</protein>
<dbReference type="CDD" id="cd19608">
    <property type="entry name" value="GH113_mannanase-like"/>
    <property type="match status" value="1"/>
</dbReference>
<evidence type="ECO:0000313" key="3">
    <source>
        <dbReference type="Proteomes" id="UP000545761"/>
    </source>
</evidence>